<dbReference type="AlphaFoldDB" id="A0A366XSJ9"/>
<dbReference type="OrthoDB" id="2417337at2"/>
<accession>A0A366XSJ9</accession>
<dbReference type="Proteomes" id="UP000253314">
    <property type="component" value="Unassembled WGS sequence"/>
</dbReference>
<organism evidence="1 2">
    <name type="scientific">Bacillus taeanensis</name>
    <dbReference type="NCBI Taxonomy" id="273032"/>
    <lineage>
        <taxon>Bacteria</taxon>
        <taxon>Bacillati</taxon>
        <taxon>Bacillota</taxon>
        <taxon>Bacilli</taxon>
        <taxon>Bacillales</taxon>
        <taxon>Bacillaceae</taxon>
        <taxon>Bacillus</taxon>
    </lineage>
</organism>
<dbReference type="EMBL" id="QOCW01000018">
    <property type="protein sequence ID" value="RBW68656.1"/>
    <property type="molecule type" value="Genomic_DNA"/>
</dbReference>
<dbReference type="InterPro" id="IPR010461">
    <property type="entry name" value="ComK"/>
</dbReference>
<dbReference type="RefSeq" id="WP_113807074.1">
    <property type="nucleotide sequence ID" value="NZ_QOCW01000018.1"/>
</dbReference>
<proteinExistence type="predicted"/>
<evidence type="ECO:0000313" key="1">
    <source>
        <dbReference type="EMBL" id="RBW68656.1"/>
    </source>
</evidence>
<dbReference type="Pfam" id="PF06338">
    <property type="entry name" value="ComK"/>
    <property type="match status" value="1"/>
</dbReference>
<gene>
    <name evidence="1" type="ORF">DS031_15530</name>
</gene>
<keyword evidence="2" id="KW-1185">Reference proteome</keyword>
<dbReference type="GO" id="GO:0030420">
    <property type="term" value="P:establishment of competence for transformation"/>
    <property type="evidence" value="ECO:0007669"/>
    <property type="project" value="InterPro"/>
</dbReference>
<name>A0A366XSJ9_9BACI</name>
<evidence type="ECO:0000313" key="2">
    <source>
        <dbReference type="Proteomes" id="UP000253314"/>
    </source>
</evidence>
<sequence length="93" mass="11242">MFERFYNQGVYPFAAATYSSTQIECIWIFYNKIKAIEPKSEHSAVIFQNDQNLELDLSFYKSERQIQRTAYYEFCFLRLQTSEQLNNKRRMVT</sequence>
<reference evidence="1 2" key="1">
    <citation type="submission" date="2018-07" db="EMBL/GenBank/DDBJ databases">
        <title>Lottiidibacillus patelloidae gen. nov., sp. nov., isolated from the intestinal tract of a marine limpet and the reclassification of B. taeanensis BH030017T, B. algicola KMM 3737T and B. hwajinpoensis SW-72T as genus Lottiidibacillus.</title>
        <authorList>
            <person name="Liu R."/>
            <person name="Huang Z."/>
        </authorList>
    </citation>
    <scope>NUCLEOTIDE SEQUENCE [LARGE SCALE GENOMIC DNA]</scope>
    <source>
        <strain evidence="1 2">BH030017</strain>
    </source>
</reference>
<protein>
    <submittedName>
        <fullName evidence="1">Uncharacterized protein</fullName>
    </submittedName>
</protein>
<comment type="caution">
    <text evidence="1">The sequence shown here is derived from an EMBL/GenBank/DDBJ whole genome shotgun (WGS) entry which is preliminary data.</text>
</comment>